<name>A0A1F2WRK6_9ACTN</name>
<dbReference type="AlphaFoldDB" id="A0A1F2WRK6"/>
<feature type="region of interest" description="Disordered" evidence="1">
    <location>
        <begin position="35"/>
        <end position="58"/>
    </location>
</feature>
<proteinExistence type="predicted"/>
<evidence type="ECO:0000256" key="1">
    <source>
        <dbReference type="SAM" id="MobiDB-lite"/>
    </source>
</evidence>
<dbReference type="Proteomes" id="UP000177876">
    <property type="component" value="Unassembled WGS sequence"/>
</dbReference>
<sequence length="131" mass="13767">MVDRKEMNMKKVLLLAICLLLVGALLVGCGSGSTGGTTEKNNNSTTTSQGSTQGSNQTDLSTCQANLLAIDSAALDYKIRNSGQHPSTVEVLVPNYLDSLPVEPFGGTYSLTKDTSHGDNVKAVCSEGHTY</sequence>
<feature type="compositionally biased region" description="Low complexity" evidence="1">
    <location>
        <begin position="36"/>
        <end position="58"/>
    </location>
</feature>
<dbReference type="EMBL" id="MELK01000015">
    <property type="protein sequence ID" value="OFW59497.1"/>
    <property type="molecule type" value="Genomic_DNA"/>
</dbReference>
<protein>
    <submittedName>
        <fullName evidence="2">Uncharacterized protein</fullName>
    </submittedName>
</protein>
<evidence type="ECO:0000313" key="3">
    <source>
        <dbReference type="Proteomes" id="UP000177876"/>
    </source>
</evidence>
<evidence type="ECO:0000313" key="2">
    <source>
        <dbReference type="EMBL" id="OFW59497.1"/>
    </source>
</evidence>
<dbReference type="PROSITE" id="PS51257">
    <property type="entry name" value="PROKAR_LIPOPROTEIN"/>
    <property type="match status" value="1"/>
</dbReference>
<organism evidence="2 3">
    <name type="scientific">Candidatus Solincola sediminis</name>
    <dbReference type="NCBI Taxonomy" id="1797199"/>
    <lineage>
        <taxon>Bacteria</taxon>
        <taxon>Bacillati</taxon>
        <taxon>Actinomycetota</taxon>
        <taxon>Candidatus Geothermincolia</taxon>
        <taxon>Candidatus Geothermincolales</taxon>
        <taxon>Candidatus Geothermincolaceae</taxon>
        <taxon>Candidatus Solincola</taxon>
    </lineage>
</organism>
<gene>
    <name evidence="2" type="ORF">A2Y75_11580</name>
</gene>
<reference evidence="2 3" key="1">
    <citation type="journal article" date="2016" name="Nat. Commun.">
        <title>Thousands of microbial genomes shed light on interconnected biogeochemical processes in an aquifer system.</title>
        <authorList>
            <person name="Anantharaman K."/>
            <person name="Brown C.T."/>
            <person name="Hug L.A."/>
            <person name="Sharon I."/>
            <person name="Castelle C.J."/>
            <person name="Probst A.J."/>
            <person name="Thomas B.C."/>
            <person name="Singh A."/>
            <person name="Wilkins M.J."/>
            <person name="Karaoz U."/>
            <person name="Brodie E.L."/>
            <person name="Williams K.H."/>
            <person name="Hubbard S.S."/>
            <person name="Banfield J.F."/>
        </authorList>
    </citation>
    <scope>NUCLEOTIDE SEQUENCE [LARGE SCALE GENOMIC DNA]</scope>
</reference>
<accession>A0A1F2WRK6</accession>
<comment type="caution">
    <text evidence="2">The sequence shown here is derived from an EMBL/GenBank/DDBJ whole genome shotgun (WGS) entry which is preliminary data.</text>
</comment>